<dbReference type="PANTHER" id="PTHR30146">
    <property type="entry name" value="LACI-RELATED TRANSCRIPTIONAL REPRESSOR"/>
    <property type="match status" value="1"/>
</dbReference>
<dbReference type="SMART" id="SM00354">
    <property type="entry name" value="HTH_LACI"/>
    <property type="match status" value="1"/>
</dbReference>
<sequence>MSSSIKNSVKRPTLADVAELAGVSLGSASRALSVPERVKPATLQRVRAAVEQLGYVSNGAARALASRRTYTIGAVFPTMYNQAFVDALQTLQATLWSMNYQVILATHEYQAEREFDVIKTLVERGVEGIVLVGSTHEERVYELLRQRQLPLVLTWQRDEPPYGVSIGFDNWRATYRMAQEVIALGHRAIAVVCGSQANNNRSRQRVDGIAQAMQERRLRLDESQVYEAPFTIEGGRDAARRLLAAGKPPTAILCMTDVQALGVLDELGQAGWRVPQDISVTGMDNIEFSALAQPALTTIDVPSRAIGALAARRIVSMVEQTTFIESAELACSLVLRQSLGVPREGG</sequence>
<dbReference type="RefSeq" id="WP_054307397.1">
    <property type="nucleotide sequence ID" value="NZ_CAMIPJ010000005.1"/>
</dbReference>
<dbReference type="Pfam" id="PF00356">
    <property type="entry name" value="LacI"/>
    <property type="match status" value="1"/>
</dbReference>
<evidence type="ECO:0000313" key="7">
    <source>
        <dbReference type="Proteomes" id="UP000271603"/>
    </source>
</evidence>
<dbReference type="Proteomes" id="UP000271603">
    <property type="component" value="Chromosome"/>
</dbReference>
<dbReference type="STRING" id="61652.AXX16_3360"/>
<evidence type="ECO:0000313" key="8">
    <source>
        <dbReference type="Proteomes" id="UP000307968"/>
    </source>
</evidence>
<keyword evidence="3" id="KW-0804">Transcription</keyword>
<dbReference type="CDD" id="cd01392">
    <property type="entry name" value="HTH_LacI"/>
    <property type="match status" value="1"/>
</dbReference>
<organism evidence="5 7">
    <name type="scientific">Serratia rubidaea</name>
    <name type="common">Serratia marinorubra</name>
    <dbReference type="NCBI Taxonomy" id="61652"/>
    <lineage>
        <taxon>Bacteria</taxon>
        <taxon>Pseudomonadati</taxon>
        <taxon>Pseudomonadota</taxon>
        <taxon>Gammaproteobacteria</taxon>
        <taxon>Enterobacterales</taxon>
        <taxon>Yersiniaceae</taxon>
        <taxon>Serratia</taxon>
    </lineage>
</organism>
<dbReference type="GO" id="GO:0000976">
    <property type="term" value="F:transcription cis-regulatory region binding"/>
    <property type="evidence" value="ECO:0007669"/>
    <property type="project" value="TreeGrafter"/>
</dbReference>
<dbReference type="PROSITE" id="PS50932">
    <property type="entry name" value="HTH_LACI_2"/>
    <property type="match status" value="1"/>
</dbReference>
<feature type="domain" description="HTH lacI-type" evidence="4">
    <location>
        <begin position="12"/>
        <end position="66"/>
    </location>
</feature>
<evidence type="ECO:0000313" key="6">
    <source>
        <dbReference type="EMBL" id="VTP61634.1"/>
    </source>
</evidence>
<proteinExistence type="predicted"/>
<evidence type="ECO:0000256" key="3">
    <source>
        <dbReference type="ARBA" id="ARBA00023163"/>
    </source>
</evidence>
<dbReference type="GeneID" id="61765287"/>
<evidence type="ECO:0000313" key="5">
    <source>
        <dbReference type="EMBL" id="VEA73067.1"/>
    </source>
</evidence>
<name>A0A126VLT2_SERRU</name>
<dbReference type="InterPro" id="IPR000843">
    <property type="entry name" value="HTH_LacI"/>
</dbReference>
<accession>A0A126VLT2</accession>
<dbReference type="Proteomes" id="UP000307968">
    <property type="component" value="Chromosome"/>
</dbReference>
<dbReference type="AlphaFoldDB" id="A0A126VLT2"/>
<dbReference type="Gene3D" id="1.10.260.40">
    <property type="entry name" value="lambda repressor-like DNA-binding domains"/>
    <property type="match status" value="1"/>
</dbReference>
<reference evidence="5 7" key="1">
    <citation type="submission" date="2018-12" db="EMBL/GenBank/DDBJ databases">
        <authorList>
            <consortium name="Pathogen Informatics"/>
        </authorList>
    </citation>
    <scope>NUCLEOTIDE SEQUENCE [LARGE SCALE GENOMIC DNA]</scope>
    <source>
        <strain evidence="6 8">NCTC12971</strain>
        <strain evidence="5 7">NCTC9419</strain>
    </source>
</reference>
<dbReference type="SUPFAM" id="SSF53822">
    <property type="entry name" value="Periplasmic binding protein-like I"/>
    <property type="match status" value="1"/>
</dbReference>
<dbReference type="InterPro" id="IPR046335">
    <property type="entry name" value="LacI/GalR-like_sensor"/>
</dbReference>
<keyword evidence="2" id="KW-0238">DNA-binding</keyword>
<dbReference type="CDD" id="cd06273">
    <property type="entry name" value="PBP1_LacI-like"/>
    <property type="match status" value="1"/>
</dbReference>
<dbReference type="Pfam" id="PF13377">
    <property type="entry name" value="Peripla_BP_3"/>
    <property type="match status" value="1"/>
</dbReference>
<dbReference type="InterPro" id="IPR010982">
    <property type="entry name" value="Lambda_DNA-bd_dom_sf"/>
</dbReference>
<dbReference type="EMBL" id="LR134155">
    <property type="protein sequence ID" value="VEA73067.1"/>
    <property type="molecule type" value="Genomic_DNA"/>
</dbReference>
<evidence type="ECO:0000259" key="4">
    <source>
        <dbReference type="PROSITE" id="PS50932"/>
    </source>
</evidence>
<keyword evidence="1" id="KW-0805">Transcription regulation</keyword>
<dbReference type="EMBL" id="LR590463">
    <property type="protein sequence ID" value="VTP61634.1"/>
    <property type="molecule type" value="Genomic_DNA"/>
</dbReference>
<protein>
    <submittedName>
        <fullName evidence="5">Glucose-resistance amylase regulator</fullName>
    </submittedName>
</protein>
<dbReference type="SUPFAM" id="SSF47413">
    <property type="entry name" value="lambda repressor-like DNA-binding domains"/>
    <property type="match status" value="1"/>
</dbReference>
<dbReference type="GO" id="GO:0003700">
    <property type="term" value="F:DNA-binding transcription factor activity"/>
    <property type="evidence" value="ECO:0007669"/>
    <property type="project" value="TreeGrafter"/>
</dbReference>
<evidence type="ECO:0000256" key="1">
    <source>
        <dbReference type="ARBA" id="ARBA00023015"/>
    </source>
</evidence>
<dbReference type="Gene3D" id="3.40.50.2300">
    <property type="match status" value="2"/>
</dbReference>
<dbReference type="PROSITE" id="PS00356">
    <property type="entry name" value="HTH_LACI_1"/>
    <property type="match status" value="1"/>
</dbReference>
<dbReference type="InterPro" id="IPR028082">
    <property type="entry name" value="Peripla_BP_I"/>
</dbReference>
<dbReference type="PANTHER" id="PTHR30146:SF138">
    <property type="entry name" value="TRANSCRIPTIONAL REGULATORY PROTEIN"/>
    <property type="match status" value="1"/>
</dbReference>
<dbReference type="KEGG" id="srz:AXX16_3360"/>
<evidence type="ECO:0000256" key="2">
    <source>
        <dbReference type="ARBA" id="ARBA00023125"/>
    </source>
</evidence>
<gene>
    <name evidence="5" type="primary">ccpA_2</name>
    <name evidence="6" type="synonym">ccpA_1</name>
    <name evidence="6" type="ORF">NCTC12971_02151</name>
    <name evidence="5" type="ORF">NCTC9419_04689</name>
</gene>